<evidence type="ECO:0000256" key="2">
    <source>
        <dbReference type="ARBA" id="ARBA00009374"/>
    </source>
</evidence>
<evidence type="ECO:0000256" key="3">
    <source>
        <dbReference type="ARBA" id="ARBA00022490"/>
    </source>
</evidence>
<reference evidence="8 9" key="1">
    <citation type="submission" date="2024-05" db="EMBL/GenBank/DDBJ databases">
        <title>De novo assembly of an allotetraploid wild potato.</title>
        <authorList>
            <person name="Hosaka A.J."/>
        </authorList>
    </citation>
    <scope>NUCLEOTIDE SEQUENCE [LARGE SCALE GENOMIC DNA]</scope>
    <source>
        <tissue evidence="8">Young leaves</tissue>
    </source>
</reference>
<dbReference type="GO" id="GO:0008270">
    <property type="term" value="F:zinc ion binding"/>
    <property type="evidence" value="ECO:0007669"/>
    <property type="project" value="UniProtKB-KW"/>
</dbReference>
<evidence type="ECO:0000256" key="5">
    <source>
        <dbReference type="ARBA" id="ARBA00022771"/>
    </source>
</evidence>
<dbReference type="Pfam" id="PF04570">
    <property type="entry name" value="zf-FLZ"/>
    <property type="match status" value="1"/>
</dbReference>
<comment type="subcellular location">
    <subcellularLocation>
        <location evidence="1">Cytoplasm</location>
    </subcellularLocation>
</comment>
<dbReference type="Proteomes" id="UP001627284">
    <property type="component" value="Unassembled WGS sequence"/>
</dbReference>
<evidence type="ECO:0000313" key="8">
    <source>
        <dbReference type="EMBL" id="KAL3371488.1"/>
    </source>
</evidence>
<keyword evidence="9" id="KW-1185">Reference proteome</keyword>
<comment type="similarity">
    <text evidence="2">Belongs to the FLZ family.</text>
</comment>
<name>A0ABD2URN7_9SOLN</name>
<sequence length="210" mass="23667">NNTQSRVEILSLCFGSRLYLPNTSSPLSLFFFLFSLSLSKSKKKKMLLGKRTRPPMKRTSSMTEFTLDLNLNHNPDPNSSLTNYNNPFDPHNPISPANTQQQLDQQRLFTAPKTVSARNRRKSADFLETSNFLKACFLCKRRLIPGRDIYMYRGDSAFCSLECRQQQMNLDEKKDKCSLVASRKDYMTNSVAAAGKGSDVSATSETVAAV</sequence>
<organism evidence="8 9">
    <name type="scientific">Solanum stoloniferum</name>
    <dbReference type="NCBI Taxonomy" id="62892"/>
    <lineage>
        <taxon>Eukaryota</taxon>
        <taxon>Viridiplantae</taxon>
        <taxon>Streptophyta</taxon>
        <taxon>Embryophyta</taxon>
        <taxon>Tracheophyta</taxon>
        <taxon>Spermatophyta</taxon>
        <taxon>Magnoliopsida</taxon>
        <taxon>eudicotyledons</taxon>
        <taxon>Gunneridae</taxon>
        <taxon>Pentapetalae</taxon>
        <taxon>asterids</taxon>
        <taxon>lamiids</taxon>
        <taxon>Solanales</taxon>
        <taxon>Solanaceae</taxon>
        <taxon>Solanoideae</taxon>
        <taxon>Solaneae</taxon>
        <taxon>Solanum</taxon>
    </lineage>
</organism>
<comment type="caution">
    <text evidence="8">The sequence shown here is derived from an EMBL/GenBank/DDBJ whole genome shotgun (WGS) entry which is preliminary data.</text>
</comment>
<evidence type="ECO:0000256" key="4">
    <source>
        <dbReference type="ARBA" id="ARBA00022723"/>
    </source>
</evidence>
<feature type="non-terminal residue" evidence="8">
    <location>
        <position position="1"/>
    </location>
</feature>
<keyword evidence="4" id="KW-0479">Metal-binding</keyword>
<dbReference type="PROSITE" id="PS51795">
    <property type="entry name" value="ZF_FLZ"/>
    <property type="match status" value="1"/>
</dbReference>
<evidence type="ECO:0000256" key="6">
    <source>
        <dbReference type="PROSITE-ProRule" id="PRU01131"/>
    </source>
</evidence>
<dbReference type="PANTHER" id="PTHR33059:SF4">
    <property type="entry name" value="FCS-LIKE ZINC FINGER 5"/>
    <property type="match status" value="1"/>
</dbReference>
<keyword evidence="3" id="KW-0963">Cytoplasm</keyword>
<feature type="zinc finger region" description="FLZ-type" evidence="6">
    <location>
        <begin position="131"/>
        <end position="175"/>
    </location>
</feature>
<protein>
    <recommendedName>
        <fullName evidence="7">FLZ-type domain-containing protein</fullName>
    </recommendedName>
</protein>
<gene>
    <name evidence="8" type="ORF">AABB24_008166</name>
</gene>
<dbReference type="GO" id="GO:0005737">
    <property type="term" value="C:cytoplasm"/>
    <property type="evidence" value="ECO:0007669"/>
    <property type="project" value="UniProtKB-SubCell"/>
</dbReference>
<evidence type="ECO:0000313" key="9">
    <source>
        <dbReference type="Proteomes" id="UP001627284"/>
    </source>
</evidence>
<keyword evidence="5" id="KW-0863">Zinc-finger</keyword>
<dbReference type="InterPro" id="IPR007650">
    <property type="entry name" value="Zf-FLZ_dom"/>
</dbReference>
<dbReference type="PANTHER" id="PTHR33059">
    <property type="entry name" value="FCS-LIKE ZINC FINGER 5"/>
    <property type="match status" value="1"/>
</dbReference>
<evidence type="ECO:0000259" key="7">
    <source>
        <dbReference type="PROSITE" id="PS51795"/>
    </source>
</evidence>
<accession>A0ABD2URN7</accession>
<dbReference type="AlphaFoldDB" id="A0ABD2URN7"/>
<proteinExistence type="inferred from homology"/>
<dbReference type="EMBL" id="JBJKTR010000004">
    <property type="protein sequence ID" value="KAL3371488.1"/>
    <property type="molecule type" value="Genomic_DNA"/>
</dbReference>
<keyword evidence="5" id="KW-0862">Zinc</keyword>
<feature type="domain" description="FLZ-type" evidence="7">
    <location>
        <begin position="131"/>
        <end position="175"/>
    </location>
</feature>
<evidence type="ECO:0000256" key="1">
    <source>
        <dbReference type="ARBA" id="ARBA00004496"/>
    </source>
</evidence>